<gene>
    <name evidence="13" type="ORF">DHEL01_v209340</name>
</gene>
<comment type="subcellular location">
    <subcellularLocation>
        <location evidence="1">Endoplasmic reticulum membrane</location>
        <topology evidence="1">Multi-pass membrane protein</topology>
    </subcellularLocation>
</comment>
<dbReference type="InterPro" id="IPR022057">
    <property type="entry name" value="Chs7"/>
</dbReference>
<evidence type="ECO:0000256" key="3">
    <source>
        <dbReference type="ARBA" id="ARBA00018354"/>
    </source>
</evidence>
<dbReference type="GO" id="GO:0005789">
    <property type="term" value="C:endoplasmic reticulum membrane"/>
    <property type="evidence" value="ECO:0007669"/>
    <property type="project" value="UniProtKB-SubCell"/>
</dbReference>
<keyword evidence="8 12" id="KW-1133">Transmembrane helix</keyword>
<dbReference type="PANTHER" id="PTHR35329:SF2">
    <property type="entry name" value="CHITIN SYNTHASE EXPORT CHAPERONE"/>
    <property type="match status" value="1"/>
</dbReference>
<evidence type="ECO:0000313" key="13">
    <source>
        <dbReference type="EMBL" id="POS72266.1"/>
    </source>
</evidence>
<feature type="transmembrane region" description="Helical" evidence="12">
    <location>
        <begin position="84"/>
        <end position="106"/>
    </location>
</feature>
<accession>A0A2P5HPS0</accession>
<evidence type="ECO:0000256" key="5">
    <source>
        <dbReference type="ARBA" id="ARBA00022692"/>
    </source>
</evidence>
<protein>
    <recommendedName>
        <fullName evidence="3">Chitin synthase export chaperone</fullName>
    </recommendedName>
</protein>
<evidence type="ECO:0000256" key="2">
    <source>
        <dbReference type="ARBA" id="ARBA00009274"/>
    </source>
</evidence>
<evidence type="ECO:0000256" key="6">
    <source>
        <dbReference type="ARBA" id="ARBA00022824"/>
    </source>
</evidence>
<keyword evidence="9 12" id="KW-0472">Membrane</keyword>
<name>A0A2P5HPS0_DIAHE</name>
<dbReference type="Proteomes" id="UP000094444">
    <property type="component" value="Unassembled WGS sequence"/>
</dbReference>
<evidence type="ECO:0000256" key="4">
    <source>
        <dbReference type="ARBA" id="ARBA00022448"/>
    </source>
</evidence>
<dbReference type="EMBL" id="MAVT02001042">
    <property type="protein sequence ID" value="POS72266.1"/>
    <property type="molecule type" value="Genomic_DNA"/>
</dbReference>
<dbReference type="GO" id="GO:0006457">
    <property type="term" value="P:protein folding"/>
    <property type="evidence" value="ECO:0007669"/>
    <property type="project" value="TreeGrafter"/>
</dbReference>
<dbReference type="AlphaFoldDB" id="A0A2P5HPS0"/>
<comment type="caution">
    <text evidence="13">The sequence shown here is derived from an EMBL/GenBank/DDBJ whole genome shotgun (WGS) entry which is preliminary data.</text>
</comment>
<dbReference type="OrthoDB" id="2189463at2759"/>
<dbReference type="Pfam" id="PF12271">
    <property type="entry name" value="Chs7"/>
    <property type="match status" value="1"/>
</dbReference>
<keyword evidence="6" id="KW-0256">Endoplasmic reticulum</keyword>
<keyword evidence="5 12" id="KW-0812">Transmembrane</keyword>
<keyword evidence="10" id="KW-0961">Cell wall biogenesis/degradation</keyword>
<keyword evidence="14" id="KW-1185">Reference proteome</keyword>
<dbReference type="STRING" id="158607.A0A2P5HPS0"/>
<evidence type="ECO:0000256" key="1">
    <source>
        <dbReference type="ARBA" id="ARBA00004477"/>
    </source>
</evidence>
<feature type="transmembrane region" description="Helical" evidence="12">
    <location>
        <begin position="184"/>
        <end position="210"/>
    </location>
</feature>
<feature type="transmembrane region" description="Helical" evidence="12">
    <location>
        <begin position="151"/>
        <end position="172"/>
    </location>
</feature>
<dbReference type="InParanoid" id="A0A2P5HPS0"/>
<organism evidence="13 14">
    <name type="scientific">Diaporthe helianthi</name>
    <dbReference type="NCBI Taxonomy" id="158607"/>
    <lineage>
        <taxon>Eukaryota</taxon>
        <taxon>Fungi</taxon>
        <taxon>Dikarya</taxon>
        <taxon>Ascomycota</taxon>
        <taxon>Pezizomycotina</taxon>
        <taxon>Sordariomycetes</taxon>
        <taxon>Sordariomycetidae</taxon>
        <taxon>Diaporthales</taxon>
        <taxon>Diaporthaceae</taxon>
        <taxon>Diaporthe</taxon>
    </lineage>
</organism>
<dbReference type="FunCoup" id="A0A2P5HPS0">
    <property type="interactions" value="51"/>
</dbReference>
<sequence length="337" mass="37446">MPFGDFTSFCQTAPLPLCAAVGPITSIHSGVGIETNCYARNIELANTIIFQMATSAIHIVALAMTVIMIFHVRGKFTAVGRKEIIHCFYIYILLTFISLCVDAGVVPPGSDPYPYFVAVQNGLSSALITCLMINGFVGFQLYEDGTPLSLWMLRVSCLVAFAISFLVSLATFKSWAGLGPTNTVGLFVVLYLLNGVQLLIYLVMQIILVTQTLQDRWPLGDIAFGVFFFVLGQVILYAFSDKICDAVSHYVDGLFFATICNLLGVMMVYKYWDSITKEDLEFSVGTRMNNWEVKELLPEEERRGTVYMDDPYAHPSTYDQGHSPSPNAPSHRYSSKY</sequence>
<dbReference type="GO" id="GO:0015031">
    <property type="term" value="P:protein transport"/>
    <property type="evidence" value="ECO:0007669"/>
    <property type="project" value="UniProtKB-KW"/>
</dbReference>
<evidence type="ECO:0000256" key="9">
    <source>
        <dbReference type="ARBA" id="ARBA00023136"/>
    </source>
</evidence>
<evidence type="ECO:0000256" key="10">
    <source>
        <dbReference type="ARBA" id="ARBA00023316"/>
    </source>
</evidence>
<keyword evidence="7" id="KW-0653">Protein transport</keyword>
<evidence type="ECO:0000313" key="14">
    <source>
        <dbReference type="Proteomes" id="UP000094444"/>
    </source>
</evidence>
<evidence type="ECO:0000256" key="12">
    <source>
        <dbReference type="SAM" id="Phobius"/>
    </source>
</evidence>
<evidence type="ECO:0000256" key="11">
    <source>
        <dbReference type="SAM" id="MobiDB-lite"/>
    </source>
</evidence>
<feature type="region of interest" description="Disordered" evidence="11">
    <location>
        <begin position="307"/>
        <end position="337"/>
    </location>
</feature>
<feature type="transmembrane region" description="Helical" evidence="12">
    <location>
        <begin position="118"/>
        <end position="139"/>
    </location>
</feature>
<proteinExistence type="inferred from homology"/>
<dbReference type="PANTHER" id="PTHR35329">
    <property type="entry name" value="CHITIN SYNTHASE EXPORT CHAPERONE"/>
    <property type="match status" value="1"/>
</dbReference>
<evidence type="ECO:0000256" key="8">
    <source>
        <dbReference type="ARBA" id="ARBA00022989"/>
    </source>
</evidence>
<reference evidence="13" key="1">
    <citation type="submission" date="2017-09" db="EMBL/GenBank/DDBJ databases">
        <title>Polyketide synthases of a Diaporthe helianthi virulent isolate.</title>
        <authorList>
            <person name="Baroncelli R."/>
        </authorList>
    </citation>
    <scope>NUCLEOTIDE SEQUENCE [LARGE SCALE GENOMIC DNA]</scope>
    <source>
        <strain evidence="13">7/96</strain>
    </source>
</reference>
<dbReference type="GO" id="GO:0071555">
    <property type="term" value="P:cell wall organization"/>
    <property type="evidence" value="ECO:0007669"/>
    <property type="project" value="UniProtKB-KW"/>
</dbReference>
<feature type="transmembrane region" description="Helical" evidence="12">
    <location>
        <begin position="48"/>
        <end position="72"/>
    </location>
</feature>
<feature type="transmembrane region" description="Helical" evidence="12">
    <location>
        <begin position="222"/>
        <end position="239"/>
    </location>
</feature>
<dbReference type="GO" id="GO:0051082">
    <property type="term" value="F:unfolded protein binding"/>
    <property type="evidence" value="ECO:0007669"/>
    <property type="project" value="TreeGrafter"/>
</dbReference>
<evidence type="ECO:0000256" key="7">
    <source>
        <dbReference type="ARBA" id="ARBA00022927"/>
    </source>
</evidence>
<keyword evidence="4" id="KW-0813">Transport</keyword>
<feature type="transmembrane region" description="Helical" evidence="12">
    <location>
        <begin position="254"/>
        <end position="272"/>
    </location>
</feature>
<comment type="similarity">
    <text evidence="2">Belongs to the CHS7 family.</text>
</comment>